<dbReference type="InterPro" id="IPR006059">
    <property type="entry name" value="SBP"/>
</dbReference>
<accession>A0ABM8V9Q5</accession>
<proteinExistence type="inferred from homology"/>
<keyword evidence="2" id="KW-0813">Transport</keyword>
<organism evidence="4 5">
    <name type="scientific">Paenibacillus allorhizosphaerae</name>
    <dbReference type="NCBI Taxonomy" id="2849866"/>
    <lineage>
        <taxon>Bacteria</taxon>
        <taxon>Bacillati</taxon>
        <taxon>Bacillota</taxon>
        <taxon>Bacilli</taxon>
        <taxon>Bacillales</taxon>
        <taxon>Paenibacillaceae</taxon>
        <taxon>Paenibacillus</taxon>
    </lineage>
</organism>
<dbReference type="PANTHER" id="PTHR43649">
    <property type="entry name" value="ARABINOSE-BINDING PROTEIN-RELATED"/>
    <property type="match status" value="1"/>
</dbReference>
<evidence type="ECO:0000256" key="3">
    <source>
        <dbReference type="ARBA" id="ARBA00022729"/>
    </source>
</evidence>
<keyword evidence="3" id="KW-0732">Signal</keyword>
<reference evidence="4 5" key="1">
    <citation type="submission" date="2021-06" db="EMBL/GenBank/DDBJ databases">
        <authorList>
            <person name="Criscuolo A."/>
        </authorList>
    </citation>
    <scope>NUCLEOTIDE SEQUENCE [LARGE SCALE GENOMIC DNA]</scope>
    <source>
        <strain evidence="5">CIP 111802</strain>
    </source>
</reference>
<dbReference type="PROSITE" id="PS01037">
    <property type="entry name" value="SBP_BACTERIAL_1"/>
    <property type="match status" value="1"/>
</dbReference>
<keyword evidence="5" id="KW-1185">Reference proteome</keyword>
<dbReference type="PANTHER" id="PTHR43649:SF12">
    <property type="entry name" value="DIACETYLCHITOBIOSE BINDING PROTEIN DASA"/>
    <property type="match status" value="1"/>
</dbReference>
<gene>
    <name evidence="4" type="ORF">PAECIP111802_00032</name>
</gene>
<evidence type="ECO:0000256" key="1">
    <source>
        <dbReference type="ARBA" id="ARBA00008520"/>
    </source>
</evidence>
<dbReference type="InterPro" id="IPR050490">
    <property type="entry name" value="Bact_solute-bd_prot1"/>
</dbReference>
<dbReference type="RefSeq" id="WP_218096435.1">
    <property type="nucleotide sequence ID" value="NZ_CAJVCE010000001.1"/>
</dbReference>
<dbReference type="InterPro" id="IPR006061">
    <property type="entry name" value="SBP_1_CS"/>
</dbReference>
<sequence>MKNNRLLMLLTGFILISSGCGGRETGGTGHADKSRFEPVKLIMYQRGANISDEEFRILIAEPVKKKYPHIDIELIHADKEKTPESFVSSRNMPDLVFTNGAGVRTFKDLNAAEDLSGLIKANKFDLNRFESNVIETIKSLGAQGQIYAIPFSINFTALFYNKDIFNKFGVPYPKDGMTWEEVTKLARQLTRIDDGQQYYGLHPGGVELKAEQLSLSAYNPNTKKATLSGDGWVRVFQAHKAVTDIPGNQPPNNIATFQKDQVLAMSAAKGARIGELEDLHNQGKPVHWDLVSFPTFPEAPRIDAEAATHMLMMTSTSKHKDAAFKVMEIVTEEANQSEMNKRGRLTGLKDPAMKENFGSNLHSLKGKNVKAILYNTPAVNRYNDKFTDIAKSQIGPAINKVMKGEADINTALREAEDTANKLIEAELKR</sequence>
<comment type="caution">
    <text evidence="4">The sequence shown here is derived from an EMBL/GenBank/DDBJ whole genome shotgun (WGS) entry which is preliminary data.</text>
</comment>
<dbReference type="EMBL" id="CAJVCE010000001">
    <property type="protein sequence ID" value="CAG7613982.1"/>
    <property type="molecule type" value="Genomic_DNA"/>
</dbReference>
<protein>
    <recommendedName>
        <fullName evidence="6">Extracellular solute-binding protein</fullName>
    </recommendedName>
</protein>
<dbReference type="Proteomes" id="UP000730618">
    <property type="component" value="Unassembled WGS sequence"/>
</dbReference>
<dbReference type="Pfam" id="PF01547">
    <property type="entry name" value="SBP_bac_1"/>
    <property type="match status" value="1"/>
</dbReference>
<comment type="similarity">
    <text evidence="1">Belongs to the bacterial solute-binding protein 1 family.</text>
</comment>
<name>A0ABM8V9Q5_9BACL</name>
<evidence type="ECO:0000313" key="5">
    <source>
        <dbReference type="Proteomes" id="UP000730618"/>
    </source>
</evidence>
<evidence type="ECO:0000313" key="4">
    <source>
        <dbReference type="EMBL" id="CAG7613982.1"/>
    </source>
</evidence>
<evidence type="ECO:0000256" key="2">
    <source>
        <dbReference type="ARBA" id="ARBA00022448"/>
    </source>
</evidence>
<evidence type="ECO:0008006" key="6">
    <source>
        <dbReference type="Google" id="ProtNLM"/>
    </source>
</evidence>
<dbReference type="PROSITE" id="PS51257">
    <property type="entry name" value="PROKAR_LIPOPROTEIN"/>
    <property type="match status" value="1"/>
</dbReference>